<protein>
    <recommendedName>
        <fullName evidence="4">Transposase</fullName>
    </recommendedName>
</protein>
<accession>A0A021VL53</accession>
<evidence type="ECO:0008006" key="4">
    <source>
        <dbReference type="Google" id="ProtNLM"/>
    </source>
</evidence>
<evidence type="ECO:0000313" key="3">
    <source>
        <dbReference type="Proteomes" id="UP000019753"/>
    </source>
</evidence>
<sequence length="194" mass="21767">MLPLGTSVYKTTKDHDVVNSVVAHYGQPNGVDCPHDLWVDDGALFDVIEYGPARHQFKRARAQAVASRRIKTPSGFAVWTTWLLPCTLQPSGHLFDTETRPRVHRASPGGAERKKAEGQLRPVARMDTAAFQSTYGLRNITESVNSWFKKLLANNNTGGRAMRLNVQAQAVDHLCAMFVLNAITYERYRRSTRQ</sequence>
<reference evidence="2 3" key="1">
    <citation type="submission" date="2014-01" db="EMBL/GenBank/DDBJ databases">
        <title>Actinotalea ferrariae CF5-4.</title>
        <authorList>
            <person name="Chen F."/>
            <person name="Li Y."/>
            <person name="Wang G."/>
        </authorList>
    </citation>
    <scope>NUCLEOTIDE SEQUENCE [LARGE SCALE GENOMIC DNA]</scope>
    <source>
        <strain evidence="2 3">CF5-4</strain>
    </source>
</reference>
<keyword evidence="3" id="KW-1185">Reference proteome</keyword>
<comment type="caution">
    <text evidence="2">The sequence shown here is derived from an EMBL/GenBank/DDBJ whole genome shotgun (WGS) entry which is preliminary data.</text>
</comment>
<dbReference type="AlphaFoldDB" id="A0A021VL53"/>
<dbReference type="OrthoDB" id="5167116at2"/>
<evidence type="ECO:0000313" key="2">
    <source>
        <dbReference type="EMBL" id="EYR61881.1"/>
    </source>
</evidence>
<dbReference type="Proteomes" id="UP000019753">
    <property type="component" value="Unassembled WGS sequence"/>
</dbReference>
<dbReference type="EMBL" id="AXCW01000433">
    <property type="protein sequence ID" value="EYR61881.1"/>
    <property type="molecule type" value="Genomic_DNA"/>
</dbReference>
<organism evidence="2 3">
    <name type="scientific">Actinotalea ferrariae CF5-4</name>
    <dbReference type="NCBI Taxonomy" id="948458"/>
    <lineage>
        <taxon>Bacteria</taxon>
        <taxon>Bacillati</taxon>
        <taxon>Actinomycetota</taxon>
        <taxon>Actinomycetes</taxon>
        <taxon>Micrococcales</taxon>
        <taxon>Cellulomonadaceae</taxon>
        <taxon>Actinotalea</taxon>
    </lineage>
</organism>
<feature type="region of interest" description="Disordered" evidence="1">
    <location>
        <begin position="99"/>
        <end position="119"/>
    </location>
</feature>
<dbReference type="RefSeq" id="WP_034229558.1">
    <property type="nucleotide sequence ID" value="NZ_AXCW01000433.1"/>
</dbReference>
<gene>
    <name evidence="2" type="ORF">N866_14690</name>
</gene>
<evidence type="ECO:0000256" key="1">
    <source>
        <dbReference type="SAM" id="MobiDB-lite"/>
    </source>
</evidence>
<proteinExistence type="predicted"/>
<name>A0A021VL53_9CELL</name>